<evidence type="ECO:0000259" key="2">
    <source>
        <dbReference type="Pfam" id="PF18557"/>
    </source>
</evidence>
<dbReference type="OrthoDB" id="8454456at2"/>
<organism evidence="3 4">
    <name type="scientific">Afifella marina DSM 2698</name>
    <dbReference type="NCBI Taxonomy" id="1120955"/>
    <lineage>
        <taxon>Bacteria</taxon>
        <taxon>Pseudomonadati</taxon>
        <taxon>Pseudomonadota</taxon>
        <taxon>Alphaproteobacteria</taxon>
        <taxon>Hyphomicrobiales</taxon>
        <taxon>Afifellaceae</taxon>
        <taxon>Afifella</taxon>
    </lineage>
</organism>
<proteinExistence type="predicted"/>
<dbReference type="STRING" id="1120955.SAMN03080610_01551"/>
<protein>
    <recommendedName>
        <fullName evidence="2">Anti-sigma factor NepR domain-containing protein</fullName>
    </recommendedName>
</protein>
<evidence type="ECO:0000313" key="3">
    <source>
        <dbReference type="EMBL" id="SCZ32607.1"/>
    </source>
</evidence>
<reference evidence="3 4" key="1">
    <citation type="submission" date="2016-10" db="EMBL/GenBank/DDBJ databases">
        <authorList>
            <person name="de Groot N.N."/>
        </authorList>
    </citation>
    <scope>NUCLEOTIDE SEQUENCE [LARGE SCALE GENOMIC DNA]</scope>
    <source>
        <strain evidence="3 4">DSM 2698</strain>
    </source>
</reference>
<dbReference type="EMBL" id="FMVW01000002">
    <property type="protein sequence ID" value="SCZ32607.1"/>
    <property type="molecule type" value="Genomic_DNA"/>
</dbReference>
<sequence length="73" mass="8325">MDQSDREGSGRSQEDIMLADSNGRENGMHPLVQSQIGKHLRAVYDDVVNEPVPQRFLDLLEQLEESTTKNRRS</sequence>
<keyword evidence="4" id="KW-1185">Reference proteome</keyword>
<accession>A0A1G5N5A3</accession>
<feature type="compositionally biased region" description="Basic and acidic residues" evidence="1">
    <location>
        <begin position="1"/>
        <end position="14"/>
    </location>
</feature>
<name>A0A1G5N5A3_AFIMA</name>
<gene>
    <name evidence="3" type="ORF">SAMN03080610_01551</name>
</gene>
<dbReference type="InterPro" id="IPR041649">
    <property type="entry name" value="NepR"/>
</dbReference>
<feature type="domain" description="Anti-sigma factor NepR" evidence="2">
    <location>
        <begin position="33"/>
        <end position="66"/>
    </location>
</feature>
<dbReference type="Pfam" id="PF18557">
    <property type="entry name" value="NepR"/>
    <property type="match status" value="1"/>
</dbReference>
<evidence type="ECO:0000256" key="1">
    <source>
        <dbReference type="SAM" id="MobiDB-lite"/>
    </source>
</evidence>
<evidence type="ECO:0000313" key="4">
    <source>
        <dbReference type="Proteomes" id="UP000199347"/>
    </source>
</evidence>
<dbReference type="Proteomes" id="UP000199347">
    <property type="component" value="Unassembled WGS sequence"/>
</dbReference>
<dbReference type="RefSeq" id="WP_128291620.1">
    <property type="nucleotide sequence ID" value="NZ_FMVW01000002.1"/>
</dbReference>
<dbReference type="AlphaFoldDB" id="A0A1G5N5A3"/>
<feature type="region of interest" description="Disordered" evidence="1">
    <location>
        <begin position="1"/>
        <end position="29"/>
    </location>
</feature>